<dbReference type="AlphaFoldDB" id="A0AA48HMU6"/>
<sequence length="167" mass="18518">MVQDATSELVLDVGDGQPIATAISCRHLRDKGLQTASFSVAQTQLYMELLENPALTPLQENDGFAFLILINAIAAAFFHKEVAAKNWHYQVNALSKQTFAAHELAAVESKYAQCDVLLLSQHGAFFNCLLLQALQLDEQKHLPMFTLIKVSDDRLFDFSGQCLTQFG</sequence>
<reference evidence="3" key="1">
    <citation type="submission" date="2023-01" db="EMBL/GenBank/DDBJ databases">
        <title>Complete genome sequence of Planctobacterium marinum strain Dej080120_11.</title>
        <authorList>
            <person name="Ueki S."/>
            <person name="Maruyama F."/>
        </authorList>
    </citation>
    <scope>NUCLEOTIDE SEQUENCE</scope>
    <source>
        <strain evidence="3">Dej080120_11</strain>
    </source>
</reference>
<organism evidence="3 4">
    <name type="scientific">Planctobacterium marinum</name>
    <dbReference type="NCBI Taxonomy" id="1631968"/>
    <lineage>
        <taxon>Bacteria</taxon>
        <taxon>Pseudomonadati</taxon>
        <taxon>Pseudomonadota</taxon>
        <taxon>Gammaproteobacteria</taxon>
        <taxon>Alteromonadales</taxon>
        <taxon>Alteromonadaceae</taxon>
        <taxon>Planctobacterium</taxon>
    </lineage>
</organism>
<evidence type="ECO:0000259" key="2">
    <source>
        <dbReference type="Pfam" id="PF21083"/>
    </source>
</evidence>
<accession>A0AA48HMU6</accession>
<evidence type="ECO:0000259" key="1">
    <source>
        <dbReference type="Pfam" id="PF07126"/>
    </source>
</evidence>
<proteinExistence type="predicted"/>
<dbReference type="InterPro" id="IPR048372">
    <property type="entry name" value="ZapC_C"/>
</dbReference>
<dbReference type="EMBL" id="AP027272">
    <property type="protein sequence ID" value="BDX06412.1"/>
    <property type="molecule type" value="Genomic_DNA"/>
</dbReference>
<dbReference type="KEGG" id="pmaw:MACH26_19330"/>
<gene>
    <name evidence="3" type="ORF">MACH26_19330</name>
</gene>
<evidence type="ECO:0000313" key="4">
    <source>
        <dbReference type="Proteomes" id="UP001333710"/>
    </source>
</evidence>
<dbReference type="InterPro" id="IPR048373">
    <property type="entry name" value="ZapC_N"/>
</dbReference>
<dbReference type="Proteomes" id="UP001333710">
    <property type="component" value="Chromosome"/>
</dbReference>
<protein>
    <submittedName>
        <fullName evidence="3">Uncharacterized protein</fullName>
    </submittedName>
</protein>
<name>A0AA48HMU6_9ALTE</name>
<evidence type="ECO:0000313" key="3">
    <source>
        <dbReference type="EMBL" id="BDX06412.1"/>
    </source>
</evidence>
<keyword evidence="4" id="KW-1185">Reference proteome</keyword>
<feature type="domain" description="Cell-division protein ZapC C-terminal" evidence="1">
    <location>
        <begin position="84"/>
        <end position="158"/>
    </location>
</feature>
<dbReference type="Pfam" id="PF21083">
    <property type="entry name" value="ZapC_N"/>
    <property type="match status" value="1"/>
</dbReference>
<dbReference type="Pfam" id="PF07126">
    <property type="entry name" value="ZapC_C"/>
    <property type="match status" value="1"/>
</dbReference>
<feature type="domain" description="Cell-division protein ZapC N-terminal" evidence="2">
    <location>
        <begin position="3"/>
        <end position="80"/>
    </location>
</feature>